<evidence type="ECO:0000256" key="3">
    <source>
        <dbReference type="ARBA" id="ARBA00023163"/>
    </source>
</evidence>
<keyword evidence="2" id="KW-0238">DNA-binding</keyword>
<keyword evidence="7" id="KW-1185">Reference proteome</keyword>
<comment type="caution">
    <text evidence="6">The sequence shown here is derived from an EMBL/GenBank/DDBJ whole genome shotgun (WGS) entry which is preliminary data.</text>
</comment>
<organism evidence="6 7">
    <name type="scientific">Nonomuraea indica</name>
    <dbReference type="NCBI Taxonomy" id="1581193"/>
    <lineage>
        <taxon>Bacteria</taxon>
        <taxon>Bacillati</taxon>
        <taxon>Actinomycetota</taxon>
        <taxon>Actinomycetes</taxon>
        <taxon>Streptosporangiales</taxon>
        <taxon>Streptosporangiaceae</taxon>
        <taxon>Nonomuraea</taxon>
    </lineage>
</organism>
<evidence type="ECO:0000256" key="2">
    <source>
        <dbReference type="ARBA" id="ARBA00023125"/>
    </source>
</evidence>
<reference evidence="6 7" key="1">
    <citation type="submission" date="2024-10" db="EMBL/GenBank/DDBJ databases">
        <title>The Natural Products Discovery Center: Release of the First 8490 Sequenced Strains for Exploring Actinobacteria Biosynthetic Diversity.</title>
        <authorList>
            <person name="Kalkreuter E."/>
            <person name="Kautsar S.A."/>
            <person name="Yang D."/>
            <person name="Bader C.D."/>
            <person name="Teijaro C.N."/>
            <person name="Fluegel L."/>
            <person name="Davis C.M."/>
            <person name="Simpson J.R."/>
            <person name="Lauterbach L."/>
            <person name="Steele A.D."/>
            <person name="Gui C."/>
            <person name="Meng S."/>
            <person name="Li G."/>
            <person name="Viehrig K."/>
            <person name="Ye F."/>
            <person name="Su P."/>
            <person name="Kiefer A.F."/>
            <person name="Nichols A."/>
            <person name="Cepeda A.J."/>
            <person name="Yan W."/>
            <person name="Fan B."/>
            <person name="Jiang Y."/>
            <person name="Adhikari A."/>
            <person name="Zheng C.-J."/>
            <person name="Schuster L."/>
            <person name="Cowan T.M."/>
            <person name="Smanski M.J."/>
            <person name="Chevrette M.G."/>
            <person name="De Carvalho L.P.S."/>
            <person name="Shen B."/>
        </authorList>
    </citation>
    <scope>NUCLEOTIDE SEQUENCE [LARGE SCALE GENOMIC DNA]</scope>
    <source>
        <strain evidence="6 7">NPDC049503</strain>
    </source>
</reference>
<evidence type="ECO:0000259" key="5">
    <source>
        <dbReference type="PROSITE" id="PS01124"/>
    </source>
</evidence>
<dbReference type="InterPro" id="IPR009057">
    <property type="entry name" value="Homeodomain-like_sf"/>
</dbReference>
<dbReference type="SMART" id="SM00342">
    <property type="entry name" value="HTH_ARAC"/>
    <property type="match status" value="1"/>
</dbReference>
<dbReference type="Gene3D" id="1.10.10.60">
    <property type="entry name" value="Homeodomain-like"/>
    <property type="match status" value="1"/>
</dbReference>
<proteinExistence type="predicted"/>
<protein>
    <submittedName>
        <fullName evidence="6">Helix-turn-helix domain-containing protein</fullName>
    </submittedName>
</protein>
<keyword evidence="1" id="KW-0805">Transcription regulation</keyword>
<dbReference type="Proteomes" id="UP001612928">
    <property type="component" value="Unassembled WGS sequence"/>
</dbReference>
<name>A0ABW8A8M8_9ACTN</name>
<dbReference type="InterPro" id="IPR018060">
    <property type="entry name" value="HTH_AraC"/>
</dbReference>
<dbReference type="RefSeq" id="WP_245899894.1">
    <property type="nucleotide sequence ID" value="NZ_JBITMB010000005.1"/>
</dbReference>
<dbReference type="PANTHER" id="PTHR46796">
    <property type="entry name" value="HTH-TYPE TRANSCRIPTIONAL ACTIVATOR RHAS-RELATED"/>
    <property type="match status" value="1"/>
</dbReference>
<keyword evidence="3" id="KW-0804">Transcription</keyword>
<feature type="domain" description="HTH araC/xylS-type" evidence="5">
    <location>
        <begin position="167"/>
        <end position="264"/>
    </location>
</feature>
<gene>
    <name evidence="6" type="ORF">ACIBP5_24420</name>
</gene>
<dbReference type="EMBL" id="JBITMB010000005">
    <property type="protein sequence ID" value="MFI7443129.1"/>
    <property type="molecule type" value="Genomic_DNA"/>
</dbReference>
<evidence type="ECO:0000256" key="4">
    <source>
        <dbReference type="SAM" id="MobiDB-lite"/>
    </source>
</evidence>
<accession>A0ABW8A8M8</accession>
<evidence type="ECO:0000313" key="6">
    <source>
        <dbReference type="EMBL" id="MFI7443129.1"/>
    </source>
</evidence>
<dbReference type="SUPFAM" id="SSF46689">
    <property type="entry name" value="Homeodomain-like"/>
    <property type="match status" value="1"/>
</dbReference>
<sequence>MQDRVMGERAPGRRRPASGGSPAVSWAGTATAAPGLLAFTGGIGSAAPHAHAAVQVLLVFGGEVTLADRRGHQRQVSAAIIPAGHRHELRAAPGAHGLLAYLDPAGRAGRAATARVAASGDAAEVGTWQAAAGPRPGTPGAAVSPVPAVLCSAASDRERERLPVALARALEAIPQLISGPLPLEELAARVGLSASRLGHLFAEHLHLPYPAWRRWARLLHAMETVRGGATLTEAAHGAGFADSSHLTRACREMFGMAPSRLLHAVRPGAADRFSGEVSGSVQASPAPSPRRWTACIAP</sequence>
<evidence type="ECO:0000313" key="7">
    <source>
        <dbReference type="Proteomes" id="UP001612928"/>
    </source>
</evidence>
<feature type="compositionally biased region" description="Basic and acidic residues" evidence="4">
    <location>
        <begin position="1"/>
        <end position="11"/>
    </location>
</feature>
<evidence type="ECO:0000256" key="1">
    <source>
        <dbReference type="ARBA" id="ARBA00023015"/>
    </source>
</evidence>
<dbReference type="InterPro" id="IPR050204">
    <property type="entry name" value="AraC_XylS_family_regulators"/>
</dbReference>
<dbReference type="PROSITE" id="PS01124">
    <property type="entry name" value="HTH_ARAC_FAMILY_2"/>
    <property type="match status" value="1"/>
</dbReference>
<dbReference type="Pfam" id="PF12833">
    <property type="entry name" value="HTH_18"/>
    <property type="match status" value="1"/>
</dbReference>
<feature type="region of interest" description="Disordered" evidence="4">
    <location>
        <begin position="1"/>
        <end position="25"/>
    </location>
</feature>